<evidence type="ECO:0000259" key="1">
    <source>
        <dbReference type="Pfam" id="PF14534"/>
    </source>
</evidence>
<dbReference type="RefSeq" id="WP_261851172.1">
    <property type="nucleotide sequence ID" value="NZ_BQXY01000001.1"/>
</dbReference>
<dbReference type="EMBL" id="BQXY01000001">
    <property type="protein sequence ID" value="GKU24149.1"/>
    <property type="molecule type" value="Genomic_DNA"/>
</dbReference>
<reference evidence="2" key="1">
    <citation type="journal article" date="2023" name="Int. J. Syst. Evol. Microbiol.">
        <title>&lt;i&gt;Clostridium folliculivorans&lt;/i&gt; sp. nov., isolated from soil samples of an organic paddy in Japan.</title>
        <authorList>
            <person name="Tazawa J."/>
            <person name="Kobayashi H."/>
            <person name="Tanizawa Y."/>
            <person name="Uchino A."/>
            <person name="Tanaka F."/>
            <person name="Urashima Y."/>
            <person name="Miura S."/>
            <person name="Sakamoto M."/>
            <person name="Ohkuma M."/>
            <person name="Tohno M."/>
        </authorList>
    </citation>
    <scope>NUCLEOTIDE SEQUENCE</scope>
    <source>
        <strain evidence="2">D1-1</strain>
    </source>
</reference>
<dbReference type="AlphaFoldDB" id="A0A9W6D9H9"/>
<accession>A0A9W6D9H9</accession>
<proteinExistence type="predicted"/>
<sequence>MESLKKYILQLENDLLKPEVRQSSEKISELLADDFTEFSSSGYVYHYKKGDKIDASTTIQNINWEIRDFSTTELSDDCILETYKVIKHSEVSEHKKYSLRSSIWKCYNGKWKMFFHQGTLTTKDFI</sequence>
<comment type="caution">
    <text evidence="2">The sequence shown here is derived from an EMBL/GenBank/DDBJ whole genome shotgun (WGS) entry which is preliminary data.</text>
</comment>
<dbReference type="SUPFAM" id="SSF54427">
    <property type="entry name" value="NTF2-like"/>
    <property type="match status" value="1"/>
</dbReference>
<dbReference type="Pfam" id="PF14534">
    <property type="entry name" value="DUF4440"/>
    <property type="match status" value="1"/>
</dbReference>
<organism evidence="2 3">
    <name type="scientific">Clostridium folliculivorans</name>
    <dbReference type="NCBI Taxonomy" id="2886038"/>
    <lineage>
        <taxon>Bacteria</taxon>
        <taxon>Bacillati</taxon>
        <taxon>Bacillota</taxon>
        <taxon>Clostridia</taxon>
        <taxon>Eubacteriales</taxon>
        <taxon>Clostridiaceae</taxon>
        <taxon>Clostridium</taxon>
    </lineage>
</organism>
<dbReference type="InterPro" id="IPR032710">
    <property type="entry name" value="NTF2-like_dom_sf"/>
</dbReference>
<protein>
    <recommendedName>
        <fullName evidence="1">DUF4440 domain-containing protein</fullName>
    </recommendedName>
</protein>
<evidence type="ECO:0000313" key="2">
    <source>
        <dbReference type="EMBL" id="GKU24149.1"/>
    </source>
</evidence>
<dbReference type="InterPro" id="IPR027843">
    <property type="entry name" value="DUF4440"/>
</dbReference>
<dbReference type="Gene3D" id="3.10.450.50">
    <property type="match status" value="1"/>
</dbReference>
<evidence type="ECO:0000313" key="3">
    <source>
        <dbReference type="Proteomes" id="UP001057868"/>
    </source>
</evidence>
<keyword evidence="3" id="KW-1185">Reference proteome</keyword>
<dbReference type="Proteomes" id="UP001057868">
    <property type="component" value="Unassembled WGS sequence"/>
</dbReference>
<feature type="domain" description="DUF4440" evidence="1">
    <location>
        <begin position="8"/>
        <end position="113"/>
    </location>
</feature>
<gene>
    <name evidence="2" type="ORF">CFOLD11_09750</name>
</gene>
<name>A0A9W6D9H9_9CLOT</name>